<dbReference type="Proteomes" id="UP000029868">
    <property type="component" value="Unassembled WGS sequence"/>
</dbReference>
<dbReference type="EMBL" id="JQEC01000004">
    <property type="protein sequence ID" value="KGJ96913.1"/>
    <property type="molecule type" value="Genomic_DNA"/>
</dbReference>
<name>A0A099L4V0_COLPS</name>
<protein>
    <submittedName>
        <fullName evidence="2">DoxX family</fullName>
    </submittedName>
</protein>
<comment type="caution">
    <text evidence="2">The sequence shown here is derived from an EMBL/GenBank/DDBJ whole genome shotgun (WGS) entry which is preliminary data.</text>
</comment>
<evidence type="ECO:0000256" key="1">
    <source>
        <dbReference type="SAM" id="Phobius"/>
    </source>
</evidence>
<dbReference type="AlphaFoldDB" id="A0A099L4V0"/>
<proteinExistence type="predicted"/>
<keyword evidence="1" id="KW-0472">Membrane</keyword>
<feature type="transmembrane region" description="Helical" evidence="1">
    <location>
        <begin position="101"/>
        <end position="121"/>
    </location>
</feature>
<keyword evidence="1" id="KW-1133">Transmembrane helix</keyword>
<keyword evidence="1" id="KW-0812">Transmembrane</keyword>
<dbReference type="InterPro" id="IPR025695">
    <property type="entry name" value="DoxX-like"/>
</dbReference>
<gene>
    <name evidence="2" type="ORF">GAB14E_1381</name>
</gene>
<feature type="transmembrane region" description="Helical" evidence="1">
    <location>
        <begin position="76"/>
        <end position="95"/>
    </location>
</feature>
<sequence length="142" mass="15547">MSIIKQDRLITSAKYSLAFLWIFTGLTSTFISPDIGYEILSNAKVTGSLADTAVYAGGMLDIILGLWLMTSFKTKLCCIVQVTVIALYTLLLTLVDASFWLHPFGPITKNIPIIVLIAYVYTSDATRVSTIATKSTTTKNLN</sequence>
<reference evidence="2 3" key="1">
    <citation type="submission" date="2014-08" db="EMBL/GenBank/DDBJ databases">
        <title>Genomic and Phenotypic Diversity of Colwellia psychrerythraea strains from Disparate Marine Basins.</title>
        <authorList>
            <person name="Techtmann S.M."/>
            <person name="Stelling S.C."/>
            <person name="Utturkar S.M."/>
            <person name="Alshibli N."/>
            <person name="Harris A."/>
            <person name="Brown S.D."/>
            <person name="Hazen T.C."/>
        </authorList>
    </citation>
    <scope>NUCLEOTIDE SEQUENCE [LARGE SCALE GENOMIC DNA]</scope>
    <source>
        <strain evidence="2 3">GAB14E</strain>
    </source>
</reference>
<evidence type="ECO:0000313" key="2">
    <source>
        <dbReference type="EMBL" id="KGJ96913.1"/>
    </source>
</evidence>
<accession>A0A099L4V0</accession>
<feature type="transmembrane region" description="Helical" evidence="1">
    <location>
        <begin position="12"/>
        <end position="32"/>
    </location>
</feature>
<dbReference type="Pfam" id="PF13781">
    <property type="entry name" value="DoxX_3"/>
    <property type="match status" value="1"/>
</dbReference>
<dbReference type="RefSeq" id="WP_231561969.1">
    <property type="nucleotide sequence ID" value="NZ_JQEC01000004.1"/>
</dbReference>
<organism evidence="2 3">
    <name type="scientific">Colwellia psychrerythraea</name>
    <name type="common">Vibrio psychroerythus</name>
    <dbReference type="NCBI Taxonomy" id="28229"/>
    <lineage>
        <taxon>Bacteria</taxon>
        <taxon>Pseudomonadati</taxon>
        <taxon>Pseudomonadota</taxon>
        <taxon>Gammaproteobacteria</taxon>
        <taxon>Alteromonadales</taxon>
        <taxon>Colwelliaceae</taxon>
        <taxon>Colwellia</taxon>
    </lineage>
</organism>
<feature type="transmembrane region" description="Helical" evidence="1">
    <location>
        <begin position="52"/>
        <end position="69"/>
    </location>
</feature>
<dbReference type="PATRIC" id="fig|28229.3.peg.539"/>
<evidence type="ECO:0000313" key="3">
    <source>
        <dbReference type="Proteomes" id="UP000029868"/>
    </source>
</evidence>